<reference evidence="2" key="1">
    <citation type="submission" date="2016-05" db="EMBL/GenBank/DDBJ databases">
        <authorList>
            <person name="Lavstsen T."/>
            <person name="Jespersen J.S."/>
        </authorList>
    </citation>
    <scope>NUCLEOTIDE SEQUENCE</scope>
    <source>
        <tissue evidence="2">Brain</tissue>
    </source>
</reference>
<sequence length="153" mass="16819">MSDQLMSKGQSVLKPRGRNNTTLLSEPPNVSGSVGPVFHLNPPEDLDSQLPHQVYPSSSKQNRVYEKPAHTGPVYPPVLSKPQKKKDCKVQWKPDPFPDGSTCTRPIASPLVDPCSPSHLQIQSPMNHVKLLDFGNLTSSLSGMISCGWDYPF</sequence>
<dbReference type="EMBL" id="HADY01008104">
    <property type="protein sequence ID" value="SBP46589.1"/>
    <property type="molecule type" value="Transcribed_RNA"/>
</dbReference>
<organism evidence="2">
    <name type="scientific">Nothobranchius furzeri</name>
    <name type="common">Turquoise killifish</name>
    <dbReference type="NCBI Taxonomy" id="105023"/>
    <lineage>
        <taxon>Eukaryota</taxon>
        <taxon>Metazoa</taxon>
        <taxon>Chordata</taxon>
        <taxon>Craniata</taxon>
        <taxon>Vertebrata</taxon>
        <taxon>Euteleostomi</taxon>
        <taxon>Actinopterygii</taxon>
        <taxon>Neopterygii</taxon>
        <taxon>Teleostei</taxon>
        <taxon>Neoteleostei</taxon>
        <taxon>Acanthomorphata</taxon>
        <taxon>Ovalentaria</taxon>
        <taxon>Atherinomorphae</taxon>
        <taxon>Cyprinodontiformes</taxon>
        <taxon>Nothobranchiidae</taxon>
        <taxon>Nothobranchius</taxon>
    </lineage>
</organism>
<reference evidence="2" key="2">
    <citation type="submission" date="2016-06" db="EMBL/GenBank/DDBJ databases">
        <title>The genome of a short-lived fish provides insights into sex chromosome evolution and the genetic control of aging.</title>
        <authorList>
            <person name="Reichwald K."/>
            <person name="Felder M."/>
            <person name="Petzold A."/>
            <person name="Koch P."/>
            <person name="Groth M."/>
            <person name="Platzer M."/>
        </authorList>
    </citation>
    <scope>NUCLEOTIDE SEQUENCE</scope>
    <source>
        <tissue evidence="2">Brain</tissue>
    </source>
</reference>
<protein>
    <submittedName>
        <fullName evidence="2">Uncharacterized protein</fullName>
    </submittedName>
</protein>
<dbReference type="EMBL" id="HAEJ01013003">
    <property type="protein sequence ID" value="SBS53460.1"/>
    <property type="molecule type" value="Transcribed_RNA"/>
</dbReference>
<accession>A0A1A7ZUY1</accession>
<name>A0A1A7ZUY1_NOTFU</name>
<evidence type="ECO:0000313" key="2">
    <source>
        <dbReference type="EMBL" id="SBP46589.1"/>
    </source>
</evidence>
<feature type="compositionally biased region" description="Polar residues" evidence="1">
    <location>
        <begin position="1"/>
        <end position="10"/>
    </location>
</feature>
<feature type="compositionally biased region" description="Polar residues" evidence="1">
    <location>
        <begin position="18"/>
        <end position="32"/>
    </location>
</feature>
<gene>
    <name evidence="2" type="primary">Nfu_g_1_010743</name>
</gene>
<evidence type="ECO:0000256" key="1">
    <source>
        <dbReference type="SAM" id="MobiDB-lite"/>
    </source>
</evidence>
<dbReference type="AlphaFoldDB" id="A0A1A7ZUY1"/>
<feature type="region of interest" description="Disordered" evidence="1">
    <location>
        <begin position="1"/>
        <end position="82"/>
    </location>
</feature>
<proteinExistence type="predicted"/>